<evidence type="ECO:0000256" key="3">
    <source>
        <dbReference type="ARBA" id="ARBA00022679"/>
    </source>
</evidence>
<gene>
    <name evidence="5" type="ORF">ENR63_01285</name>
</gene>
<dbReference type="SUPFAM" id="SSF53448">
    <property type="entry name" value="Nucleotide-diphospho-sugar transferases"/>
    <property type="match status" value="1"/>
</dbReference>
<accession>A0A7C4XTM0</accession>
<dbReference type="Pfam" id="PF00535">
    <property type="entry name" value="Glycos_transf_2"/>
    <property type="match status" value="1"/>
</dbReference>
<evidence type="ECO:0000256" key="2">
    <source>
        <dbReference type="ARBA" id="ARBA00022676"/>
    </source>
</evidence>
<dbReference type="InterPro" id="IPR039528">
    <property type="entry name" value="DPM1-like"/>
</dbReference>
<dbReference type="PANTHER" id="PTHR43398">
    <property type="entry name" value="DOLICHOL-PHOSPHATE MANNOSYLTRANSFERASE SUBUNIT 1"/>
    <property type="match status" value="1"/>
</dbReference>
<dbReference type="Gene3D" id="3.90.550.10">
    <property type="entry name" value="Spore Coat Polysaccharide Biosynthesis Protein SpsA, Chain A"/>
    <property type="match status" value="1"/>
</dbReference>
<proteinExistence type="inferred from homology"/>
<dbReference type="InterPro" id="IPR029044">
    <property type="entry name" value="Nucleotide-diphossugar_trans"/>
</dbReference>
<dbReference type="GO" id="GO:0009247">
    <property type="term" value="P:glycolipid biosynthetic process"/>
    <property type="evidence" value="ECO:0007669"/>
    <property type="project" value="TreeGrafter"/>
</dbReference>
<dbReference type="AlphaFoldDB" id="A0A7C4XTM0"/>
<name>A0A7C4XTM0_UNCKA</name>
<organism evidence="5">
    <name type="scientific">candidate division WWE3 bacterium</name>
    <dbReference type="NCBI Taxonomy" id="2053526"/>
    <lineage>
        <taxon>Bacteria</taxon>
        <taxon>Katanobacteria</taxon>
    </lineage>
</organism>
<evidence type="ECO:0000313" key="5">
    <source>
        <dbReference type="EMBL" id="HGW29540.1"/>
    </source>
</evidence>
<feature type="domain" description="Glycosyltransferase 2-like" evidence="4">
    <location>
        <begin position="18"/>
        <end position="151"/>
    </location>
</feature>
<dbReference type="EMBL" id="DSRT01000067">
    <property type="protein sequence ID" value="HGW29540.1"/>
    <property type="molecule type" value="Genomic_DNA"/>
</dbReference>
<comment type="caution">
    <text evidence="5">The sequence shown here is derived from an EMBL/GenBank/DDBJ whole genome shotgun (WGS) entry which is preliminary data.</text>
</comment>
<keyword evidence="3" id="KW-0808">Transferase</keyword>
<evidence type="ECO:0000259" key="4">
    <source>
        <dbReference type="Pfam" id="PF00535"/>
    </source>
</evidence>
<dbReference type="InterPro" id="IPR001173">
    <property type="entry name" value="Glyco_trans_2-like"/>
</dbReference>
<dbReference type="PANTHER" id="PTHR43398:SF1">
    <property type="entry name" value="DOLICHOL-PHOSPHATE MANNOSYLTRANSFERASE SUBUNIT 1"/>
    <property type="match status" value="1"/>
</dbReference>
<evidence type="ECO:0000256" key="1">
    <source>
        <dbReference type="ARBA" id="ARBA00006739"/>
    </source>
</evidence>
<comment type="similarity">
    <text evidence="1">Belongs to the glycosyltransferase 2 family.</text>
</comment>
<sequence length="251" mass="28306">MSEKKRIVVILASGKADKTTLDRTLSSIFSALRGENTHVIVAIDDYSFEVEPSYIKELSSFYAGRVSSSFAQIKSKGLTFAETYLKAYRLAMGMGEVVIEMDAGGAHDPGQIPALMAKISDGVDCVFSVRRVVRNYPFQRRLVSFVGTWLTNLLLNPDPLKPWRDLTSGFEAFTSKFLAELFAKYPVRNWISPYSAGHLFQTEIRVRALRLNARIAEVDITYGADKKGKKLPAWYLLRAMRGFISLVREFR</sequence>
<reference evidence="5" key="1">
    <citation type="journal article" date="2020" name="mSystems">
        <title>Genome- and Community-Level Interaction Insights into Carbon Utilization and Element Cycling Functions of Hydrothermarchaeota in Hydrothermal Sediment.</title>
        <authorList>
            <person name="Zhou Z."/>
            <person name="Liu Y."/>
            <person name="Xu W."/>
            <person name="Pan J."/>
            <person name="Luo Z.H."/>
            <person name="Li M."/>
        </authorList>
    </citation>
    <scope>NUCLEOTIDE SEQUENCE [LARGE SCALE GENOMIC DNA]</scope>
    <source>
        <strain evidence="5">SpSt-417</strain>
    </source>
</reference>
<protein>
    <recommendedName>
        <fullName evidence="4">Glycosyltransferase 2-like domain-containing protein</fullName>
    </recommendedName>
</protein>
<dbReference type="GO" id="GO:0004582">
    <property type="term" value="F:dolichyl-phosphate beta-D-mannosyltransferase activity"/>
    <property type="evidence" value="ECO:0007669"/>
    <property type="project" value="InterPro"/>
</dbReference>
<keyword evidence="2" id="KW-0328">Glycosyltransferase</keyword>
<dbReference type="GO" id="GO:0016020">
    <property type="term" value="C:membrane"/>
    <property type="evidence" value="ECO:0007669"/>
    <property type="project" value="GOC"/>
</dbReference>